<feature type="compositionally biased region" description="Basic residues" evidence="1">
    <location>
        <begin position="1550"/>
        <end position="1559"/>
    </location>
</feature>
<feature type="compositionally biased region" description="Basic and acidic residues" evidence="1">
    <location>
        <begin position="1846"/>
        <end position="1858"/>
    </location>
</feature>
<dbReference type="InterPro" id="IPR008395">
    <property type="entry name" value="Agenet-like_dom"/>
</dbReference>
<organism evidence="3 4">
    <name type="scientific">Ceratodon purpureus</name>
    <name type="common">Fire moss</name>
    <name type="synonym">Dicranum purpureum</name>
    <dbReference type="NCBI Taxonomy" id="3225"/>
    <lineage>
        <taxon>Eukaryota</taxon>
        <taxon>Viridiplantae</taxon>
        <taxon>Streptophyta</taxon>
        <taxon>Embryophyta</taxon>
        <taxon>Bryophyta</taxon>
        <taxon>Bryophytina</taxon>
        <taxon>Bryopsida</taxon>
        <taxon>Dicranidae</taxon>
        <taxon>Pseudoditrichales</taxon>
        <taxon>Ditrichaceae</taxon>
        <taxon>Ceratodon</taxon>
    </lineage>
</organism>
<dbReference type="InterPro" id="IPR055274">
    <property type="entry name" value="SWO1"/>
</dbReference>
<feature type="compositionally biased region" description="Basic and acidic residues" evidence="1">
    <location>
        <begin position="1895"/>
        <end position="1904"/>
    </location>
</feature>
<feature type="compositionally biased region" description="Basic and acidic residues" evidence="1">
    <location>
        <begin position="1624"/>
        <end position="1635"/>
    </location>
</feature>
<feature type="domain" description="Agenet" evidence="2">
    <location>
        <begin position="1643"/>
        <end position="1720"/>
    </location>
</feature>
<feature type="compositionally biased region" description="Polar residues" evidence="1">
    <location>
        <begin position="418"/>
        <end position="447"/>
    </location>
</feature>
<feature type="region of interest" description="Disordered" evidence="1">
    <location>
        <begin position="669"/>
        <end position="690"/>
    </location>
</feature>
<feature type="compositionally biased region" description="Polar residues" evidence="1">
    <location>
        <begin position="1836"/>
        <end position="1845"/>
    </location>
</feature>
<feature type="compositionally biased region" description="Polar residues" evidence="1">
    <location>
        <begin position="903"/>
        <end position="912"/>
    </location>
</feature>
<feature type="region of interest" description="Disordered" evidence="1">
    <location>
        <begin position="825"/>
        <end position="864"/>
    </location>
</feature>
<feature type="compositionally biased region" description="Basic residues" evidence="1">
    <location>
        <begin position="1880"/>
        <end position="1894"/>
    </location>
</feature>
<feature type="compositionally biased region" description="Basic and acidic residues" evidence="1">
    <location>
        <begin position="1197"/>
        <end position="1212"/>
    </location>
</feature>
<dbReference type="CDD" id="cd20403">
    <property type="entry name" value="Tudor_Agenet_FMRP-like_rpt2"/>
    <property type="match status" value="1"/>
</dbReference>
<accession>A0A8T0IIL9</accession>
<feature type="region of interest" description="Disordered" evidence="1">
    <location>
        <begin position="1880"/>
        <end position="1913"/>
    </location>
</feature>
<feature type="region of interest" description="Disordered" evidence="1">
    <location>
        <begin position="418"/>
        <end position="448"/>
    </location>
</feature>
<dbReference type="PANTHER" id="PTHR48429:SF1">
    <property type="entry name" value="AGENET DOMAIN-CONTAINING PROTEIN"/>
    <property type="match status" value="1"/>
</dbReference>
<feature type="domain" description="Agenet" evidence="2">
    <location>
        <begin position="1737"/>
        <end position="1795"/>
    </location>
</feature>
<dbReference type="Proteomes" id="UP000822688">
    <property type="component" value="Chromosome 3"/>
</dbReference>
<dbReference type="PANTHER" id="PTHR48429">
    <property type="entry name" value="AGENET DOMAIN-CONTAINING PROTEIN"/>
    <property type="match status" value="1"/>
</dbReference>
<keyword evidence="4" id="KW-1185">Reference proteome</keyword>
<dbReference type="Pfam" id="PF05641">
    <property type="entry name" value="Agenet"/>
    <property type="match status" value="1"/>
</dbReference>
<dbReference type="CDD" id="cd20405">
    <property type="entry name" value="Tudor_Agenet_AtDUF_rpt1_3"/>
    <property type="match status" value="1"/>
</dbReference>
<feature type="compositionally biased region" description="Polar residues" evidence="1">
    <location>
        <begin position="10"/>
        <end position="22"/>
    </location>
</feature>
<name>A0A8T0IIL9_CERPU</name>
<feature type="compositionally biased region" description="Basic and acidic residues" evidence="1">
    <location>
        <begin position="1585"/>
        <end position="1596"/>
    </location>
</feature>
<evidence type="ECO:0000256" key="1">
    <source>
        <dbReference type="SAM" id="MobiDB-lite"/>
    </source>
</evidence>
<dbReference type="InterPro" id="IPR014002">
    <property type="entry name" value="Agenet_dom_plant"/>
</dbReference>
<feature type="compositionally biased region" description="Basic and acidic residues" evidence="1">
    <location>
        <begin position="990"/>
        <end position="1004"/>
    </location>
</feature>
<feature type="region of interest" description="Disordered" evidence="1">
    <location>
        <begin position="1807"/>
        <end position="1868"/>
    </location>
</feature>
<feature type="compositionally biased region" description="Basic and acidic residues" evidence="1">
    <location>
        <begin position="669"/>
        <end position="680"/>
    </location>
</feature>
<feature type="compositionally biased region" description="Basic residues" evidence="1">
    <location>
        <begin position="832"/>
        <end position="845"/>
    </location>
</feature>
<protein>
    <recommendedName>
        <fullName evidence="2">Agenet domain-containing protein</fullName>
    </recommendedName>
</protein>
<feature type="region of interest" description="Disordered" evidence="1">
    <location>
        <begin position="901"/>
        <end position="1635"/>
    </location>
</feature>
<feature type="region of interest" description="Disordered" evidence="1">
    <location>
        <begin position="1941"/>
        <end position="1960"/>
    </location>
</feature>
<dbReference type="EMBL" id="CM026423">
    <property type="protein sequence ID" value="KAG0582741.1"/>
    <property type="molecule type" value="Genomic_DNA"/>
</dbReference>
<feature type="compositionally biased region" description="Basic and acidic residues" evidence="1">
    <location>
        <begin position="1067"/>
        <end position="1082"/>
    </location>
</feature>
<evidence type="ECO:0000259" key="2">
    <source>
        <dbReference type="SMART" id="SM00743"/>
    </source>
</evidence>
<comment type="caution">
    <text evidence="3">The sequence shown here is derived from an EMBL/GenBank/DDBJ whole genome shotgun (WGS) entry which is preliminary data.</text>
</comment>
<gene>
    <name evidence="3" type="ORF">KC19_3G082000</name>
</gene>
<feature type="compositionally biased region" description="Basic and acidic residues" evidence="1">
    <location>
        <begin position="939"/>
        <end position="948"/>
    </location>
</feature>
<reference evidence="3" key="1">
    <citation type="submission" date="2020-06" db="EMBL/GenBank/DDBJ databases">
        <title>WGS assembly of Ceratodon purpureus strain R40.</title>
        <authorList>
            <person name="Carey S.B."/>
            <person name="Jenkins J."/>
            <person name="Shu S."/>
            <person name="Lovell J.T."/>
            <person name="Sreedasyam A."/>
            <person name="Maumus F."/>
            <person name="Tiley G.P."/>
            <person name="Fernandez-Pozo N."/>
            <person name="Barry K."/>
            <person name="Chen C."/>
            <person name="Wang M."/>
            <person name="Lipzen A."/>
            <person name="Daum C."/>
            <person name="Saski C.A."/>
            <person name="Payton A.C."/>
            <person name="Mcbreen J.C."/>
            <person name="Conrad R.E."/>
            <person name="Kollar L.M."/>
            <person name="Olsson S."/>
            <person name="Huttunen S."/>
            <person name="Landis J.B."/>
            <person name="Wickett N.J."/>
            <person name="Johnson M.G."/>
            <person name="Rensing S.A."/>
            <person name="Grimwood J."/>
            <person name="Schmutz J."/>
            <person name="Mcdaniel S.F."/>
        </authorList>
    </citation>
    <scope>NUCLEOTIDE SEQUENCE</scope>
    <source>
        <strain evidence="3">R40</strain>
    </source>
</reference>
<proteinExistence type="predicted"/>
<sequence length="1977" mass="212546">MQRRVPTASPGPQLNAATQSIALQPRRESHALGVPATEQERRRGRHTASERARERDSESEREQERESKRESHHVQGGGRSRTRGSLAHAEDSFREKRGRWMHVKLFLTRVAGVGSHLWDGGGALIGELGGGVSSLRMEGLQRRVAMGEGAADGGQCDVGGAGVLGLEVNVAKPDGAPDGSEAMVEDANSLRMQVDGGQCDVEGVGVLGLEVNVAKPDGSDAMVEDANSFRMQVDGGQCDGVLGLEVNVAKPDGAPDGSDAMVEDATSLRMQVDGNEGAGSDAGASSCDTIGALGDACSMGRTERIRADIGTGDDDQIESSLISGFEAQNPGVGSSSQPDSEADIEEGYGHLFTDIMKIQLRAQILVLGDLLKGIAPSPEWLEEACLEPGIGVEYALPEPLDAPRDVPPESNLQNLEVTMSPSAESTDPPTVTTAGRLSNPEDPSTSGKDFLYIDDLAQERDVAPSGQLMITYDDTTTARSNPNTAENISQATDTLVHENDKHLDLAQASAQDALTTATSALAQSHMVWARLHSQNHSEEGIARDARIASVAATVAAAASVAKAAVEAARAIAEVSVDAFIQAGGYQAGDTSLAQLGSTRSKPLQVAGLNQSLHGNTRENTSQHRTDMVESVVQAAGKAAEAATQAGVVLSKANPLIQMSGLSEFWSRKRNEGSEEHERNEFGGIDEGNGMDVTNEVGGFGGRRKGDASNEINAVNEVGELDGGNEEDAAEEMEDTQEEDTVSQDILNLDDIMGDVHGGDIANQDFAVEGDMVAPNGDQDGTAAANEAEVFVENGVGMVEANGDEDVGANEVELVPVNEVAEAIEQEKYIGPRSRKSKRGRGRGRGRSQEAPSRAKRLKNSVGASSAIPVAQALENEMHQGEPESPKNDGDANARSEERGVLMKNSTMSTSGKDISDSAPLEPYGEDTPASAAAQIPEDEIQRKDDAPESPKTVRGGNARGRKRGAKGMVRTPVTTSRKGLPPAVPVQASWEERPSPAAAHSKENDMEEQGGVPESLKTVRGGYTRGKKRGGRQVGRTLLRISRKVQSPTVSAPSGEDQPASAAARTPGKEMLREDDGREIAKTVRGGYTRGKKRGGRQVGRTLLRISRKVQSPTVSAPSGEDQPAAVAAHIKENEKQEEDDVRESPKTVRGGYTRGKKRGGRQVGRSPLSTTRKDLSSTVSAPSGEDRPASAAARSPGEEMLREDEVRESPKTGRGGYMRGKKRGGRQVGRSPLSTTREGVPPAVSAQASWEAIPSPASAHTKENEMQEEYDVRESPKTGRGGYMRGKKRGGRQVGRSPLSTTREGVPPAVSAQASWEAIPSPASAHTKENEIQEEDDVRESPKTGRGGYTRGKKRGGRQVGRSPLSTTREGVPPTVSAQASWEERPSPASAHTKVNEMQEEDDVRESPKTGRGGYTRGKKRGGRQVGRSPLSTTREGVPPAVSAQASWEERPSPASAQTKENEMQEEDDVRESPKTGRGGYTRGKKRGGMQVGRTPLRISRKVQPPTVSAPLGEDQPASAAALTKVNKMQEEDDIRESPKNVTCENVSGKKRGVKKMVKTPVSTSRKDAPPLSAADDCSPENGMQREGDVSENPKVRGGSARGKKRGAKEIEKTPVSASGKGTAERDLREPESDRNIRDVPEHAVEGSAVEVMTDEVGLRGGWFSGTVLKMNPNEAFVELHDLLTDDGKSNVREWFPLVEGFNPDRPRRHIRPIHPFSIFTEAGSRKRRRVALGSQTWHIGDHVDAFFQDAWWEGIVAELNDLYPSKATIYFPEENDTQVVKTWDLRPSFQWKDNKWTPWKNPVLLEDERPQKRHRTVGPIKSSTKGGPEDLIAQKSNGKSSTQRTERVEIPEDSRTIPEPISSRKKTPIKMLQESKISFKRSSRSKMSFKRLKTSENEDASQKQEGLSTMTRRRAQLKDVLSPGTSKKLDFTTDSIASTASASKVDASRNKASITKAKPRHWRKKVLSDVALLQD</sequence>
<feature type="compositionally biased region" description="Basic and acidic residues" evidence="1">
    <location>
        <begin position="1261"/>
        <end position="1278"/>
    </location>
</feature>
<dbReference type="SMART" id="SM00743">
    <property type="entry name" value="Agenet"/>
    <property type="match status" value="2"/>
</dbReference>
<evidence type="ECO:0000313" key="4">
    <source>
        <dbReference type="Proteomes" id="UP000822688"/>
    </source>
</evidence>
<evidence type="ECO:0000313" key="3">
    <source>
        <dbReference type="EMBL" id="KAG0582741.1"/>
    </source>
</evidence>
<feature type="compositionally biased region" description="Basic and acidic residues" evidence="1">
    <location>
        <begin position="47"/>
        <end position="73"/>
    </location>
</feature>
<feature type="region of interest" description="Disordered" evidence="1">
    <location>
        <begin position="1"/>
        <end position="90"/>
    </location>
</feature>